<organism evidence="1 2">
    <name type="scientific">Artomyces pyxidatus</name>
    <dbReference type="NCBI Taxonomy" id="48021"/>
    <lineage>
        <taxon>Eukaryota</taxon>
        <taxon>Fungi</taxon>
        <taxon>Dikarya</taxon>
        <taxon>Basidiomycota</taxon>
        <taxon>Agaricomycotina</taxon>
        <taxon>Agaricomycetes</taxon>
        <taxon>Russulales</taxon>
        <taxon>Auriscalpiaceae</taxon>
        <taxon>Artomyces</taxon>
    </lineage>
</organism>
<accession>A0ACB8SIQ8</accession>
<keyword evidence="1" id="KW-0675">Receptor</keyword>
<dbReference type="Proteomes" id="UP000814140">
    <property type="component" value="Unassembled WGS sequence"/>
</dbReference>
<proteinExistence type="predicted"/>
<evidence type="ECO:0000313" key="1">
    <source>
        <dbReference type="EMBL" id="KAI0056323.1"/>
    </source>
</evidence>
<name>A0ACB8SIQ8_9AGAM</name>
<evidence type="ECO:0000313" key="2">
    <source>
        <dbReference type="Proteomes" id="UP000814140"/>
    </source>
</evidence>
<gene>
    <name evidence="1" type="ORF">BV25DRAFT_1872800</name>
</gene>
<keyword evidence="2" id="KW-1185">Reference proteome</keyword>
<sequence length="353" mass="40051">MEPGPPNSVFSAFAFIGFVISLIPLPWHIKGNANVGTCLFMFWSALGCITQSINSRVWDGNMDNPAPIWCDISTHAIILGEIIAISSSILCITRRFYCIVDQGETATRREDLIDFSIGFGMPILVVTLSYTVQGHRFDIYEDVGCWPAIVNTPPSYALVFIWPLVIGLFSGIFGTITMLRCLHHRHRRNAVGTLTYEPHIFRQDRSLFIHCMLFCNIGTVLTFPFGGYLIYLNVTSPSFVPSVSWTDIRTDFPHIDQYPSDVWIADSQMRSNLTLLRWATVLWAFAFFALFGFAKEALRHYSMAWQSLASCRILSQIVWLPSRERCPAGEDELPFSEVGLVLLERDFGQELRR</sequence>
<reference evidence="1" key="2">
    <citation type="journal article" date="2022" name="New Phytol.">
        <title>Evolutionary transition to the ectomycorrhizal habit in the genomes of a hyperdiverse lineage of mushroom-forming fungi.</title>
        <authorList>
            <person name="Looney B."/>
            <person name="Miyauchi S."/>
            <person name="Morin E."/>
            <person name="Drula E."/>
            <person name="Courty P.E."/>
            <person name="Kohler A."/>
            <person name="Kuo A."/>
            <person name="LaButti K."/>
            <person name="Pangilinan J."/>
            <person name="Lipzen A."/>
            <person name="Riley R."/>
            <person name="Andreopoulos W."/>
            <person name="He G."/>
            <person name="Johnson J."/>
            <person name="Nolan M."/>
            <person name="Tritt A."/>
            <person name="Barry K.W."/>
            <person name="Grigoriev I.V."/>
            <person name="Nagy L.G."/>
            <person name="Hibbett D."/>
            <person name="Henrissat B."/>
            <person name="Matheny P.B."/>
            <person name="Labbe J."/>
            <person name="Martin F.M."/>
        </authorList>
    </citation>
    <scope>NUCLEOTIDE SEQUENCE</scope>
    <source>
        <strain evidence="1">HHB10654</strain>
    </source>
</reference>
<comment type="caution">
    <text evidence="1">The sequence shown here is derived from an EMBL/GenBank/DDBJ whole genome shotgun (WGS) entry which is preliminary data.</text>
</comment>
<reference evidence="1" key="1">
    <citation type="submission" date="2021-03" db="EMBL/GenBank/DDBJ databases">
        <authorList>
            <consortium name="DOE Joint Genome Institute"/>
            <person name="Ahrendt S."/>
            <person name="Looney B.P."/>
            <person name="Miyauchi S."/>
            <person name="Morin E."/>
            <person name="Drula E."/>
            <person name="Courty P.E."/>
            <person name="Chicoki N."/>
            <person name="Fauchery L."/>
            <person name="Kohler A."/>
            <person name="Kuo A."/>
            <person name="Labutti K."/>
            <person name="Pangilinan J."/>
            <person name="Lipzen A."/>
            <person name="Riley R."/>
            <person name="Andreopoulos W."/>
            <person name="He G."/>
            <person name="Johnson J."/>
            <person name="Barry K.W."/>
            <person name="Grigoriev I.V."/>
            <person name="Nagy L."/>
            <person name="Hibbett D."/>
            <person name="Henrissat B."/>
            <person name="Matheny P.B."/>
            <person name="Labbe J."/>
            <person name="Martin F."/>
        </authorList>
    </citation>
    <scope>NUCLEOTIDE SEQUENCE</scope>
    <source>
        <strain evidence="1">HHB10654</strain>
    </source>
</reference>
<protein>
    <submittedName>
        <fullName evidence="1">Fungal pheromone STE3G-protein-coupled receptor</fullName>
    </submittedName>
</protein>
<dbReference type="EMBL" id="MU277266">
    <property type="protein sequence ID" value="KAI0056323.1"/>
    <property type="molecule type" value="Genomic_DNA"/>
</dbReference>